<dbReference type="AlphaFoldDB" id="A0A165MS73"/>
<dbReference type="PROSITE" id="PS50011">
    <property type="entry name" value="PROTEIN_KINASE_DOM"/>
    <property type="match status" value="1"/>
</dbReference>
<evidence type="ECO:0000313" key="4">
    <source>
        <dbReference type="Proteomes" id="UP000077266"/>
    </source>
</evidence>
<reference evidence="3 4" key="1">
    <citation type="journal article" date="2016" name="Mol. Biol. Evol.">
        <title>Comparative Genomics of Early-Diverging Mushroom-Forming Fungi Provides Insights into the Origins of Lignocellulose Decay Capabilities.</title>
        <authorList>
            <person name="Nagy L.G."/>
            <person name="Riley R."/>
            <person name="Tritt A."/>
            <person name="Adam C."/>
            <person name="Daum C."/>
            <person name="Floudas D."/>
            <person name="Sun H."/>
            <person name="Yadav J.S."/>
            <person name="Pangilinan J."/>
            <person name="Larsson K.H."/>
            <person name="Matsuura K."/>
            <person name="Barry K."/>
            <person name="Labutti K."/>
            <person name="Kuo R."/>
            <person name="Ohm R.A."/>
            <person name="Bhattacharya S.S."/>
            <person name="Shirouzu T."/>
            <person name="Yoshinaga Y."/>
            <person name="Martin F.M."/>
            <person name="Grigoriev I.V."/>
            <person name="Hibbett D.S."/>
        </authorList>
    </citation>
    <scope>NUCLEOTIDE SEQUENCE [LARGE SCALE GENOMIC DNA]</scope>
    <source>
        <strain evidence="3 4">HHB12029</strain>
    </source>
</reference>
<dbReference type="GO" id="GO:0005524">
    <property type="term" value="F:ATP binding"/>
    <property type="evidence" value="ECO:0007669"/>
    <property type="project" value="InterPro"/>
</dbReference>
<protein>
    <submittedName>
        <fullName evidence="3">Kinase-like protein</fullName>
    </submittedName>
</protein>
<feature type="compositionally biased region" description="Polar residues" evidence="1">
    <location>
        <begin position="209"/>
        <end position="222"/>
    </location>
</feature>
<feature type="region of interest" description="Disordered" evidence="1">
    <location>
        <begin position="203"/>
        <end position="222"/>
    </location>
</feature>
<name>A0A165MS73_EXIGL</name>
<sequence length="333" mass="37238">MLLQGDGLNTPALTRPIFPCTIPPQDIPQRQFEAAAIRLPDINVDHIFPVTNGGASSIYQGVRCRGQAIEKVALKVILAARPAPIHAISGEERNTLREGRHGVTRLHWREIKLWTELCHPQIHPAYGVYWGLADVPAIVSPWSDYGDVMQYLKLMRERVDDIRIVKLDAIEDIARGVIYCVARISDFGYSSFLNSNLPVDSDPEGAESNIDTSGTASSQQYPRGTTRWMAPELFIAESPKNTVQTDIWSFGCVMLEIWSDMRPFHDKDNETQVILALWRKEIPVFAGHASAPFASVLQECLAFEPVTRKPVQDVLLDLLYIPPRKVSNGLGLE</sequence>
<keyword evidence="4" id="KW-1185">Reference proteome</keyword>
<accession>A0A165MS73</accession>
<dbReference type="EMBL" id="KV425907">
    <property type="protein sequence ID" value="KZV99681.1"/>
    <property type="molecule type" value="Genomic_DNA"/>
</dbReference>
<keyword evidence="3" id="KW-0418">Kinase</keyword>
<dbReference type="InParanoid" id="A0A165MS73"/>
<evidence type="ECO:0000313" key="3">
    <source>
        <dbReference type="EMBL" id="KZV99681.1"/>
    </source>
</evidence>
<dbReference type="InterPro" id="IPR000719">
    <property type="entry name" value="Prot_kinase_dom"/>
</dbReference>
<dbReference type="STRING" id="1314781.A0A165MS73"/>
<dbReference type="SUPFAM" id="SSF56112">
    <property type="entry name" value="Protein kinase-like (PK-like)"/>
    <property type="match status" value="1"/>
</dbReference>
<evidence type="ECO:0000259" key="2">
    <source>
        <dbReference type="PROSITE" id="PS50011"/>
    </source>
</evidence>
<dbReference type="InterPro" id="IPR011009">
    <property type="entry name" value="Kinase-like_dom_sf"/>
</dbReference>
<gene>
    <name evidence="3" type="ORF">EXIGLDRAFT_697989</name>
</gene>
<dbReference type="GO" id="GO:0004674">
    <property type="term" value="F:protein serine/threonine kinase activity"/>
    <property type="evidence" value="ECO:0007669"/>
    <property type="project" value="TreeGrafter"/>
</dbReference>
<dbReference type="Gene3D" id="1.10.510.10">
    <property type="entry name" value="Transferase(Phosphotransferase) domain 1"/>
    <property type="match status" value="2"/>
</dbReference>
<dbReference type="InterPro" id="IPR051681">
    <property type="entry name" value="Ser/Thr_Kinases-Pseudokinases"/>
</dbReference>
<dbReference type="Pfam" id="PF00069">
    <property type="entry name" value="Pkinase"/>
    <property type="match status" value="1"/>
</dbReference>
<keyword evidence="3" id="KW-0808">Transferase</keyword>
<dbReference type="OrthoDB" id="4062651at2759"/>
<dbReference type="PANTHER" id="PTHR44329">
    <property type="entry name" value="SERINE/THREONINE-PROTEIN KINASE TNNI3K-RELATED"/>
    <property type="match status" value="1"/>
</dbReference>
<organism evidence="3 4">
    <name type="scientific">Exidia glandulosa HHB12029</name>
    <dbReference type="NCBI Taxonomy" id="1314781"/>
    <lineage>
        <taxon>Eukaryota</taxon>
        <taxon>Fungi</taxon>
        <taxon>Dikarya</taxon>
        <taxon>Basidiomycota</taxon>
        <taxon>Agaricomycotina</taxon>
        <taxon>Agaricomycetes</taxon>
        <taxon>Auriculariales</taxon>
        <taxon>Exidiaceae</taxon>
        <taxon>Exidia</taxon>
    </lineage>
</organism>
<dbReference type="Proteomes" id="UP000077266">
    <property type="component" value="Unassembled WGS sequence"/>
</dbReference>
<feature type="domain" description="Protein kinase" evidence="2">
    <location>
        <begin position="44"/>
        <end position="321"/>
    </location>
</feature>
<proteinExistence type="predicted"/>
<evidence type="ECO:0000256" key="1">
    <source>
        <dbReference type="SAM" id="MobiDB-lite"/>
    </source>
</evidence>